<proteinExistence type="inferred from homology"/>
<dbReference type="NCBIfam" id="TIGR00182">
    <property type="entry name" value="plsX"/>
    <property type="match status" value="1"/>
</dbReference>
<dbReference type="GO" id="GO:0043811">
    <property type="term" value="F:phosphate:acyl-[acyl carrier protein] acyltransferase activity"/>
    <property type="evidence" value="ECO:0007669"/>
    <property type="project" value="UniProtKB-UniRule"/>
</dbReference>
<dbReference type="InterPro" id="IPR003664">
    <property type="entry name" value="FA_synthesis"/>
</dbReference>
<dbReference type="GO" id="GO:0005737">
    <property type="term" value="C:cytoplasm"/>
    <property type="evidence" value="ECO:0007669"/>
    <property type="project" value="UniProtKB-SubCell"/>
</dbReference>
<dbReference type="EC" id="2.3.1.274" evidence="8 10"/>
<dbReference type="HAMAP" id="MF_00019">
    <property type="entry name" value="PlsX"/>
    <property type="match status" value="1"/>
</dbReference>
<protein>
    <recommendedName>
        <fullName evidence="8 10">Phosphate acyltransferase</fullName>
        <ecNumber evidence="8 10">2.3.1.274</ecNumber>
    </recommendedName>
    <alternativeName>
        <fullName evidence="10">Acyl-ACP phosphotransacylase</fullName>
    </alternativeName>
    <alternativeName>
        <fullName evidence="10">Acyl-[acyl-carrier-protein]--phosphate acyltransferase</fullName>
    </alternativeName>
    <alternativeName>
        <fullName evidence="10">Phosphate-acyl-ACP acyltransferase</fullName>
    </alternativeName>
</protein>
<name>S4W9X7_9BACT</name>
<evidence type="ECO:0000313" key="11">
    <source>
        <dbReference type="EMBL" id="AGO87483.1"/>
    </source>
</evidence>
<dbReference type="PANTHER" id="PTHR30100:SF1">
    <property type="entry name" value="PHOSPHATE ACYLTRANSFERASE"/>
    <property type="match status" value="1"/>
</dbReference>
<comment type="pathway">
    <text evidence="10">Lipid metabolism; phospholipid metabolism.</text>
</comment>
<dbReference type="InterPro" id="IPR012281">
    <property type="entry name" value="Phospholipid_synth_PlsX-like"/>
</dbReference>
<reference evidence="11" key="1">
    <citation type="submission" date="2013-03" db="EMBL/GenBank/DDBJ databases">
        <authorList>
            <person name="Ballestriero F."/>
        </authorList>
    </citation>
    <scope>NUCLEOTIDE SEQUENCE</scope>
</reference>
<dbReference type="EMBL" id="KC810034">
    <property type="protein sequence ID" value="AGO87483.1"/>
    <property type="molecule type" value="Genomic_DNA"/>
</dbReference>
<evidence type="ECO:0000256" key="9">
    <source>
        <dbReference type="ARBA" id="ARBA00046608"/>
    </source>
</evidence>
<dbReference type="Gene3D" id="3.40.718.10">
    <property type="entry name" value="Isopropylmalate Dehydrogenase"/>
    <property type="match status" value="1"/>
</dbReference>
<dbReference type="AlphaFoldDB" id="S4W9X7"/>
<keyword evidence="7 10" id="KW-1208">Phospholipid metabolism</keyword>
<dbReference type="GO" id="GO:0006633">
    <property type="term" value="P:fatty acid biosynthetic process"/>
    <property type="evidence" value="ECO:0007669"/>
    <property type="project" value="UniProtKB-UniRule"/>
</dbReference>
<comment type="subcellular location">
    <subcellularLocation>
        <location evidence="10">Cytoplasm</location>
    </subcellularLocation>
    <text evidence="10">Associated with the membrane possibly through PlsY.</text>
</comment>
<evidence type="ECO:0000256" key="8">
    <source>
        <dbReference type="ARBA" id="ARBA00024069"/>
    </source>
</evidence>
<keyword evidence="5 10" id="KW-0443">Lipid metabolism</keyword>
<comment type="similarity">
    <text evidence="10">Belongs to the PlsX family.</text>
</comment>
<comment type="subunit">
    <text evidence="9 10">Homodimer. Probably interacts with PlsY.</text>
</comment>
<dbReference type="PIRSF" id="PIRSF002465">
    <property type="entry name" value="Phsphlp_syn_PlsX"/>
    <property type="match status" value="1"/>
</dbReference>
<keyword evidence="2 10" id="KW-0963">Cytoplasm</keyword>
<comment type="catalytic activity">
    <reaction evidence="1 10">
        <text>a fatty acyl-[ACP] + phosphate = an acyl phosphate + holo-[ACP]</text>
        <dbReference type="Rhea" id="RHEA:42292"/>
        <dbReference type="Rhea" id="RHEA-COMP:9685"/>
        <dbReference type="Rhea" id="RHEA-COMP:14125"/>
        <dbReference type="ChEBI" id="CHEBI:43474"/>
        <dbReference type="ChEBI" id="CHEBI:59918"/>
        <dbReference type="ChEBI" id="CHEBI:64479"/>
        <dbReference type="ChEBI" id="CHEBI:138651"/>
        <dbReference type="EC" id="2.3.1.274"/>
    </reaction>
</comment>
<organism evidence="11">
    <name type="scientific">uncultured bacterium B19D1_C12D4_E9D6</name>
    <dbReference type="NCBI Taxonomy" id="1329637"/>
    <lineage>
        <taxon>Bacteria</taxon>
        <taxon>environmental samples</taxon>
    </lineage>
</organism>
<evidence type="ECO:0000256" key="6">
    <source>
        <dbReference type="ARBA" id="ARBA00023209"/>
    </source>
</evidence>
<evidence type="ECO:0000256" key="3">
    <source>
        <dbReference type="ARBA" id="ARBA00022516"/>
    </source>
</evidence>
<dbReference type="Pfam" id="PF02504">
    <property type="entry name" value="FA_synthesis"/>
    <property type="match status" value="1"/>
</dbReference>
<keyword evidence="3 10" id="KW-0444">Lipid biosynthesis</keyword>
<evidence type="ECO:0000256" key="5">
    <source>
        <dbReference type="ARBA" id="ARBA00023098"/>
    </source>
</evidence>
<keyword evidence="4 10" id="KW-0808">Transferase</keyword>
<dbReference type="UniPathway" id="UPA00085"/>
<evidence type="ECO:0000256" key="1">
    <source>
        <dbReference type="ARBA" id="ARBA00001232"/>
    </source>
</evidence>
<dbReference type="SUPFAM" id="SSF53659">
    <property type="entry name" value="Isocitrate/Isopropylmalate dehydrogenase-like"/>
    <property type="match status" value="1"/>
</dbReference>
<dbReference type="GO" id="GO:0008654">
    <property type="term" value="P:phospholipid biosynthetic process"/>
    <property type="evidence" value="ECO:0007669"/>
    <property type="project" value="UniProtKB-KW"/>
</dbReference>
<dbReference type="PANTHER" id="PTHR30100">
    <property type="entry name" value="FATTY ACID/PHOSPHOLIPID SYNTHESIS PROTEIN PLSX"/>
    <property type="match status" value="1"/>
</dbReference>
<evidence type="ECO:0000256" key="10">
    <source>
        <dbReference type="HAMAP-Rule" id="MF_00019"/>
    </source>
</evidence>
<accession>S4W9X7</accession>
<evidence type="ECO:0000256" key="4">
    <source>
        <dbReference type="ARBA" id="ARBA00022679"/>
    </source>
</evidence>
<comment type="function">
    <text evidence="10">Catalyzes the reversible formation of acyl-phosphate (acyl-PO(4)) from acyl-[acyl-carrier-protein] (acyl-ACP). This enzyme utilizes acyl-ACP as fatty acyl donor, but not acyl-CoA.</text>
</comment>
<evidence type="ECO:0000256" key="2">
    <source>
        <dbReference type="ARBA" id="ARBA00022490"/>
    </source>
</evidence>
<keyword evidence="6 10" id="KW-0594">Phospholipid biosynthesis</keyword>
<sequence>MGGDFGLDATIPAAIAVVDDDPDLTIVLVGKENEIRQKLGEHSDHPRLEICHASETVTMDDLPAMSLRKKKDSSMRVAIDLVSQGDTNACVSAGNTGALMATARFVLKTIPGIERPAICAALPKLSGYTHMLDLGANIDSPSDILFQFGLMGSLLINCLEGVSNPTVGLMNIGVEEVKGNDTIKAAADLFRQSDLNYVGFVEPNEIYLGKTDLIVCDGFIGNIALKASEGVAQMIMAALKEESTANVLAKISAMAASPMLNSIKKRLDHRQYNGASLLGLRGTVVKSHGGADSLGFKHAIEVAVEEVRKGLISQIENALTLAND</sequence>
<keyword evidence="11" id="KW-0012">Acyltransferase</keyword>
<gene>
    <name evidence="10" type="primary">plsX</name>
</gene>
<evidence type="ECO:0000256" key="7">
    <source>
        <dbReference type="ARBA" id="ARBA00023264"/>
    </source>
</evidence>